<dbReference type="STRING" id="187304.B0E33_08600"/>
<sequence>MKRIAVPERPGWKDEAERLGFGFHTMYGAPYWDETHAYQFTLREIEDDLEDPSQELYGMCLDLVDRAVRDDSLMDKMAIPQKYRSWIRNSWEQQQPSLYGRFDFFYDGNGPAKLLEFNADTPTALYETGFFQWIWLEQQMAAGVLPTDSDQFNSVQDRLIERFAAMFAPGYHIHFASSKDHDEDRATVRYLEDCARQAGLIPHFVAVEEIGLDGEGRFADADSFVIDALFKLYPYEDMLREDYGPYLPDAPIQLLEPPWKAVLSNKAILPLLWQMFPDHPNLLPSCFEGEADEAFLKGPHVRKPFFSREGANITVRGLGSEELSTPGGYGAEGHILQAYAEPPKFGDDYVMIGSWIIGGQASGICLREDKAPVTQDLSRFVPHVILES</sequence>
<evidence type="ECO:0000256" key="5">
    <source>
        <dbReference type="ARBA" id="ARBA00022842"/>
    </source>
</evidence>
<dbReference type="GO" id="GO:0016874">
    <property type="term" value="F:ligase activity"/>
    <property type="evidence" value="ECO:0007669"/>
    <property type="project" value="UniProtKB-KW"/>
</dbReference>
<evidence type="ECO:0000256" key="1">
    <source>
        <dbReference type="ARBA" id="ARBA00022598"/>
    </source>
</evidence>
<evidence type="ECO:0000313" key="7">
    <source>
        <dbReference type="EMBL" id="CTQ44491.1"/>
    </source>
</evidence>
<evidence type="ECO:0000256" key="3">
    <source>
        <dbReference type="ARBA" id="ARBA00022741"/>
    </source>
</evidence>
<feature type="domain" description="Glutathionylspermidine synthase pre-ATP-grasp-like" evidence="6">
    <location>
        <begin position="12"/>
        <end position="385"/>
    </location>
</feature>
<keyword evidence="4" id="KW-0067">ATP-binding</keyword>
<dbReference type="GO" id="GO:0005524">
    <property type="term" value="F:ATP binding"/>
    <property type="evidence" value="ECO:0007669"/>
    <property type="project" value="UniProtKB-KW"/>
</dbReference>
<keyword evidence="1" id="KW-0436">Ligase</keyword>
<dbReference type="InterPro" id="IPR005494">
    <property type="entry name" value="GSPS_pre-ATP-grasp-like_dom"/>
</dbReference>
<reference evidence="8" key="1">
    <citation type="submission" date="2015-07" db="EMBL/GenBank/DDBJ databases">
        <authorList>
            <person name="Rodrigo-Torres Lidia"/>
            <person name="Arahal R.David."/>
        </authorList>
    </citation>
    <scope>NUCLEOTIDE SEQUENCE [LARGE SCALE GENOMIC DNA]</scope>
    <source>
        <strain evidence="8">CECT 4801</strain>
    </source>
</reference>
<dbReference type="Pfam" id="PF03738">
    <property type="entry name" value="GSP_synth"/>
    <property type="match status" value="1"/>
</dbReference>
<protein>
    <submittedName>
        <fullName evidence="7">Bifunctional glutathionylspermidine synthetase/amidase</fullName>
    </submittedName>
</protein>
<evidence type="ECO:0000313" key="8">
    <source>
        <dbReference type="Proteomes" id="UP000048926"/>
    </source>
</evidence>
<name>A0A0M6Y660_9HYPH</name>
<dbReference type="InterPro" id="IPR016185">
    <property type="entry name" value="PreATP-grasp_dom_sf"/>
</dbReference>
<keyword evidence="5" id="KW-0460">Magnesium</keyword>
<evidence type="ECO:0000256" key="4">
    <source>
        <dbReference type="ARBA" id="ARBA00022840"/>
    </source>
</evidence>
<accession>A0A0M6Y660</accession>
<dbReference type="AlphaFoldDB" id="A0A0M6Y660"/>
<gene>
    <name evidence="7" type="primary">gsp</name>
    <name evidence="7" type="ORF">LAL4801_02935</name>
</gene>
<dbReference type="RefSeq" id="WP_055657286.1">
    <property type="nucleotide sequence ID" value="NZ_CXST01000002.1"/>
</dbReference>
<dbReference type="GO" id="GO:0046872">
    <property type="term" value="F:metal ion binding"/>
    <property type="evidence" value="ECO:0007669"/>
    <property type="project" value="UniProtKB-KW"/>
</dbReference>
<proteinExistence type="predicted"/>
<evidence type="ECO:0000256" key="2">
    <source>
        <dbReference type="ARBA" id="ARBA00022723"/>
    </source>
</evidence>
<dbReference type="Proteomes" id="UP000048926">
    <property type="component" value="Unassembled WGS sequence"/>
</dbReference>
<dbReference type="Gene3D" id="3.30.1490.330">
    <property type="match status" value="1"/>
</dbReference>
<keyword evidence="2" id="KW-0479">Metal-binding</keyword>
<keyword evidence="3" id="KW-0547">Nucleotide-binding</keyword>
<keyword evidence="8" id="KW-1185">Reference proteome</keyword>
<evidence type="ECO:0000259" key="6">
    <source>
        <dbReference type="Pfam" id="PF03738"/>
    </source>
</evidence>
<dbReference type="EMBL" id="CXST01000002">
    <property type="protein sequence ID" value="CTQ44491.1"/>
    <property type="molecule type" value="Genomic_DNA"/>
</dbReference>
<organism evidence="7 8">
    <name type="scientific">Roseibium aggregatum</name>
    <dbReference type="NCBI Taxonomy" id="187304"/>
    <lineage>
        <taxon>Bacteria</taxon>
        <taxon>Pseudomonadati</taxon>
        <taxon>Pseudomonadota</taxon>
        <taxon>Alphaproteobacteria</taxon>
        <taxon>Hyphomicrobiales</taxon>
        <taxon>Stappiaceae</taxon>
        <taxon>Roseibium</taxon>
    </lineage>
</organism>
<dbReference type="SUPFAM" id="SSF52440">
    <property type="entry name" value="PreATP-grasp domain"/>
    <property type="match status" value="1"/>
</dbReference>
<dbReference type="SUPFAM" id="SSF56059">
    <property type="entry name" value="Glutathione synthetase ATP-binding domain-like"/>
    <property type="match status" value="1"/>
</dbReference>
<dbReference type="OrthoDB" id="9765517at2"/>